<dbReference type="CTD" id="80817"/>
<comment type="subcellular location">
    <subcellularLocation>
        <location evidence="1">Cytoplasm</location>
        <location evidence="1">Cytoskeleton</location>
        <location evidence="1">Microtubule organizing center</location>
        <location evidence="1">Centrosome</location>
        <location evidence="1">Centriole</location>
    </subcellularLocation>
    <subcellularLocation>
        <location evidence="3">Cytoplasm</location>
        <location evidence="3">Cytoskeleton</location>
        <location evidence="3">Spindle pole</location>
    </subcellularLocation>
    <subcellularLocation>
        <location evidence="2">Midbody</location>
    </subcellularLocation>
</comment>
<dbReference type="GO" id="GO:0000922">
    <property type="term" value="C:spindle pole"/>
    <property type="evidence" value="ECO:0007669"/>
    <property type="project" value="UniProtKB-SubCell"/>
</dbReference>
<accession>A0A3B4CM09</accession>
<evidence type="ECO:0000256" key="7">
    <source>
        <dbReference type="ARBA" id="ARBA00023212"/>
    </source>
</evidence>
<dbReference type="AlphaFoldDB" id="A0A3B4CM09"/>
<evidence type="ECO:0000313" key="11">
    <source>
        <dbReference type="Ensembl" id="ENSPNAP00000012383.1"/>
    </source>
</evidence>
<evidence type="ECO:0000256" key="2">
    <source>
        <dbReference type="ARBA" id="ARBA00004214"/>
    </source>
</evidence>
<evidence type="ECO:0000256" key="9">
    <source>
        <dbReference type="SAM" id="MobiDB-lite"/>
    </source>
</evidence>
<keyword evidence="5" id="KW-0963">Cytoplasm</keyword>
<sequence>MATMATGDLKGSLRKLQTSLRSLKYQREVDYKGLAKGDPCSFLPIVSFAFTSFSSAVAEHLVENGIELMGKNDLSFIETVYKVLRDLFSYKPLLTKQQFLQFGFAERKVGLICDIIAFVLEKHKQLTKGAKSISPPKRRLLSRSDSKSTELPSHKQIQRMSTQTVVLSRPLVERHLSCSTPAQFSLSSDEPPQQKEDVADDDEDGKDSSDMMSPRPAAHMGYVSESMLRVVEAGLQDCVCRLGQQLTLLDARLQALEKSMAGKITIERSDWENLQSRVLLLETRLALNSAQDPGRAGGLVNLPAGVEKSYFSEETVLESVPLSSSMVVLRSASDRNSAPYTSASLPPSSPEESIKERLERIANMMKNTSSLLKNIEPTI</sequence>
<dbReference type="GO" id="GO:0007099">
    <property type="term" value="P:centriole replication"/>
    <property type="evidence" value="ECO:0007669"/>
    <property type="project" value="TreeGrafter"/>
</dbReference>
<feature type="domain" description="Centrosomal CEP44" evidence="10">
    <location>
        <begin position="8"/>
        <end position="131"/>
    </location>
</feature>
<keyword evidence="6" id="KW-0175">Coiled coil</keyword>
<dbReference type="Proteomes" id="UP001501920">
    <property type="component" value="Chromosome 5"/>
</dbReference>
<evidence type="ECO:0000256" key="5">
    <source>
        <dbReference type="ARBA" id="ARBA00022490"/>
    </source>
</evidence>
<proteinExistence type="predicted"/>
<evidence type="ECO:0000256" key="4">
    <source>
        <dbReference type="ARBA" id="ARBA00014053"/>
    </source>
</evidence>
<dbReference type="PANTHER" id="PTHR31477">
    <property type="entry name" value="CENTROSOMAL PROTEIN OF 44 KDA"/>
    <property type="match status" value="1"/>
</dbReference>
<dbReference type="InterPro" id="IPR033603">
    <property type="entry name" value="CEP44"/>
</dbReference>
<evidence type="ECO:0000256" key="8">
    <source>
        <dbReference type="ARBA" id="ARBA00046235"/>
    </source>
</evidence>
<evidence type="ECO:0000256" key="6">
    <source>
        <dbReference type="ARBA" id="ARBA00023054"/>
    </source>
</evidence>
<dbReference type="InterPro" id="IPR029157">
    <property type="entry name" value="CEP44_CC"/>
</dbReference>
<dbReference type="OMA" id="VFHYKPI"/>
<evidence type="ECO:0000259" key="10">
    <source>
        <dbReference type="Pfam" id="PF15007"/>
    </source>
</evidence>
<keyword evidence="7" id="KW-0206">Cytoskeleton</keyword>
<dbReference type="Pfam" id="PF15007">
    <property type="entry name" value="CEP44"/>
    <property type="match status" value="1"/>
</dbReference>
<feature type="region of interest" description="Disordered" evidence="9">
    <location>
        <begin position="130"/>
        <end position="162"/>
    </location>
</feature>
<dbReference type="GO" id="GO:0005813">
    <property type="term" value="C:centrosome"/>
    <property type="evidence" value="ECO:0007669"/>
    <property type="project" value="TreeGrafter"/>
</dbReference>
<evidence type="ECO:0000313" key="12">
    <source>
        <dbReference type="Proteomes" id="UP001501920"/>
    </source>
</evidence>
<keyword evidence="12" id="KW-1185">Reference proteome</keyword>
<dbReference type="Ensembl" id="ENSPNAT00000019612.2">
    <property type="protein sequence ID" value="ENSPNAP00000012383.1"/>
    <property type="gene ID" value="ENSPNAG00000018114.2"/>
</dbReference>
<dbReference type="OrthoDB" id="259598at2759"/>
<gene>
    <name evidence="11" type="primary">CEP44</name>
</gene>
<reference evidence="11" key="3">
    <citation type="submission" date="2025-09" db="UniProtKB">
        <authorList>
            <consortium name="Ensembl"/>
        </authorList>
    </citation>
    <scope>IDENTIFICATION</scope>
</reference>
<reference evidence="11 12" key="1">
    <citation type="submission" date="2020-10" db="EMBL/GenBank/DDBJ databases">
        <title>Pygocentrus nattereri (red-bellied piranha) genome, fPygNat1, primary haplotype.</title>
        <authorList>
            <person name="Myers G."/>
            <person name="Meyer A."/>
            <person name="Karagic N."/>
            <person name="Pippel M."/>
            <person name="Winkler S."/>
            <person name="Tracey A."/>
            <person name="Wood J."/>
            <person name="Formenti G."/>
            <person name="Howe K."/>
            <person name="Fedrigo O."/>
            <person name="Jarvis E.D."/>
        </authorList>
    </citation>
    <scope>NUCLEOTIDE SEQUENCE [LARGE SCALE GENOMIC DNA]</scope>
</reference>
<evidence type="ECO:0000256" key="1">
    <source>
        <dbReference type="ARBA" id="ARBA00004114"/>
    </source>
</evidence>
<dbReference type="PANTHER" id="PTHR31477:SF1">
    <property type="entry name" value="CENTROSOMAL PROTEIN OF 44 KDA"/>
    <property type="match status" value="1"/>
</dbReference>
<dbReference type="GO" id="GO:0030496">
    <property type="term" value="C:midbody"/>
    <property type="evidence" value="ECO:0007669"/>
    <property type="project" value="UniProtKB-SubCell"/>
</dbReference>
<organism evidence="11 12">
    <name type="scientific">Pygocentrus nattereri</name>
    <name type="common">Red-bellied piranha</name>
    <dbReference type="NCBI Taxonomy" id="42514"/>
    <lineage>
        <taxon>Eukaryota</taxon>
        <taxon>Metazoa</taxon>
        <taxon>Chordata</taxon>
        <taxon>Craniata</taxon>
        <taxon>Vertebrata</taxon>
        <taxon>Euteleostomi</taxon>
        <taxon>Actinopterygii</taxon>
        <taxon>Neopterygii</taxon>
        <taxon>Teleostei</taxon>
        <taxon>Ostariophysi</taxon>
        <taxon>Characiformes</taxon>
        <taxon>Characoidei</taxon>
        <taxon>Pygocentrus</taxon>
    </lineage>
</organism>
<reference evidence="11" key="2">
    <citation type="submission" date="2025-08" db="UniProtKB">
        <authorList>
            <consortium name="Ensembl"/>
        </authorList>
    </citation>
    <scope>IDENTIFICATION</scope>
</reference>
<comment type="function">
    <text evidence="8">Centriole-enriched microtubule-binding protein involved in centriole biogenesis. In collaboration with CEP295 and POC1B, is required for the centriole-to-centrosome conversion by ensuring the formation of bona fide centriole wall. Functions as a linker component that maintains centrosome cohesion. Associates with CROCC and regulates its stability and localization to the centrosome.</text>
</comment>
<feature type="region of interest" description="Disordered" evidence="9">
    <location>
        <begin position="181"/>
        <end position="217"/>
    </location>
</feature>
<evidence type="ECO:0000256" key="3">
    <source>
        <dbReference type="ARBA" id="ARBA00004647"/>
    </source>
</evidence>
<dbReference type="STRING" id="42514.ENSPNAP00000012383"/>
<feature type="compositionally biased region" description="Polar residues" evidence="9">
    <location>
        <begin position="181"/>
        <end position="191"/>
    </location>
</feature>
<dbReference type="GeneTree" id="ENSGT00390000009873"/>
<dbReference type="RefSeq" id="XP_017556956.1">
    <property type="nucleotide sequence ID" value="XM_017701467.2"/>
</dbReference>
<protein>
    <recommendedName>
        <fullName evidence="4">Centrosomal protein of 44 kDa</fullName>
    </recommendedName>
</protein>
<name>A0A3B4CM09_PYGNA</name>
<dbReference type="GO" id="GO:0010457">
    <property type="term" value="P:centriole-centriole cohesion"/>
    <property type="evidence" value="ECO:0007669"/>
    <property type="project" value="TreeGrafter"/>
</dbReference>
<dbReference type="RefSeq" id="XP_017556957.1">
    <property type="nucleotide sequence ID" value="XM_017701468.2"/>
</dbReference>
<dbReference type="GeneID" id="108429604"/>
<dbReference type="GO" id="GO:0005814">
    <property type="term" value="C:centriole"/>
    <property type="evidence" value="ECO:0007669"/>
    <property type="project" value="UniProtKB-SubCell"/>
</dbReference>